<feature type="domain" description="RRM" evidence="3">
    <location>
        <begin position="20"/>
        <end position="93"/>
    </location>
</feature>
<keyword evidence="5" id="KW-1185">Reference proteome</keyword>
<protein>
    <recommendedName>
        <fullName evidence="3">RRM domain-containing protein</fullName>
    </recommendedName>
</protein>
<name>A0AAD5Q8K9_PYTIN</name>
<dbReference type="InterPro" id="IPR012677">
    <property type="entry name" value="Nucleotide-bd_a/b_plait_sf"/>
</dbReference>
<feature type="region of interest" description="Disordered" evidence="2">
    <location>
        <begin position="144"/>
        <end position="200"/>
    </location>
</feature>
<dbReference type="Proteomes" id="UP001209570">
    <property type="component" value="Unassembled WGS sequence"/>
</dbReference>
<keyword evidence="1" id="KW-0694">RNA-binding</keyword>
<dbReference type="SUPFAM" id="SSF54928">
    <property type="entry name" value="RNA-binding domain, RBD"/>
    <property type="match status" value="1"/>
</dbReference>
<sequence>MEVNRWSDDGRDDDDAAGDTAVPVTRAAQSYASPRVREVFGAFGEIMDVKIYHDYVDTALDGYMYLTFRWAEDARAAVDAVSANRLAVDENDETNYEFIDALDRMRASIALRRGDPMARVDDRGDEIADLLLGRRHVRQTAPFSQHSLMDEPDEDELMLQSLSQRTLVTRRSSQGTPASGRKKKSQKRKRVSMTFDVEEE</sequence>
<feature type="compositionally biased region" description="Basic residues" evidence="2">
    <location>
        <begin position="180"/>
        <end position="191"/>
    </location>
</feature>
<evidence type="ECO:0000313" key="4">
    <source>
        <dbReference type="EMBL" id="KAJ0397221.1"/>
    </source>
</evidence>
<dbReference type="GO" id="GO:0003723">
    <property type="term" value="F:RNA binding"/>
    <property type="evidence" value="ECO:0007669"/>
    <property type="project" value="UniProtKB-UniRule"/>
</dbReference>
<dbReference type="CDD" id="cd00590">
    <property type="entry name" value="RRM_SF"/>
    <property type="match status" value="1"/>
</dbReference>
<dbReference type="EMBL" id="JAKCXM010000261">
    <property type="protein sequence ID" value="KAJ0397221.1"/>
    <property type="molecule type" value="Genomic_DNA"/>
</dbReference>
<evidence type="ECO:0000313" key="5">
    <source>
        <dbReference type="Proteomes" id="UP001209570"/>
    </source>
</evidence>
<proteinExistence type="predicted"/>
<dbReference type="Pfam" id="PF00076">
    <property type="entry name" value="RRM_1"/>
    <property type="match status" value="1"/>
</dbReference>
<evidence type="ECO:0000256" key="2">
    <source>
        <dbReference type="SAM" id="MobiDB-lite"/>
    </source>
</evidence>
<comment type="caution">
    <text evidence="4">The sequence shown here is derived from an EMBL/GenBank/DDBJ whole genome shotgun (WGS) entry which is preliminary data.</text>
</comment>
<evidence type="ECO:0000256" key="1">
    <source>
        <dbReference type="PROSITE-ProRule" id="PRU00176"/>
    </source>
</evidence>
<dbReference type="InterPro" id="IPR035979">
    <property type="entry name" value="RBD_domain_sf"/>
</dbReference>
<dbReference type="AlphaFoldDB" id="A0AAD5Q8K9"/>
<feature type="region of interest" description="Disordered" evidence="2">
    <location>
        <begin position="1"/>
        <end position="21"/>
    </location>
</feature>
<accession>A0AAD5Q8K9</accession>
<organism evidence="4 5">
    <name type="scientific">Pythium insidiosum</name>
    <name type="common">Pythiosis disease agent</name>
    <dbReference type="NCBI Taxonomy" id="114742"/>
    <lineage>
        <taxon>Eukaryota</taxon>
        <taxon>Sar</taxon>
        <taxon>Stramenopiles</taxon>
        <taxon>Oomycota</taxon>
        <taxon>Peronosporomycetes</taxon>
        <taxon>Pythiales</taxon>
        <taxon>Pythiaceae</taxon>
        <taxon>Pythium</taxon>
    </lineage>
</organism>
<dbReference type="InterPro" id="IPR000504">
    <property type="entry name" value="RRM_dom"/>
</dbReference>
<dbReference type="Gene3D" id="3.30.70.330">
    <property type="match status" value="1"/>
</dbReference>
<feature type="compositionally biased region" description="Polar residues" evidence="2">
    <location>
        <begin position="160"/>
        <end position="177"/>
    </location>
</feature>
<reference evidence="4" key="1">
    <citation type="submission" date="2021-12" db="EMBL/GenBank/DDBJ databases">
        <title>Prjna785345.</title>
        <authorList>
            <person name="Rujirawat T."/>
            <person name="Krajaejun T."/>
        </authorList>
    </citation>
    <scope>NUCLEOTIDE SEQUENCE</scope>
    <source>
        <strain evidence="4">Pi057C3</strain>
    </source>
</reference>
<dbReference type="PROSITE" id="PS50102">
    <property type="entry name" value="RRM"/>
    <property type="match status" value="1"/>
</dbReference>
<gene>
    <name evidence="4" type="ORF">P43SY_005239</name>
</gene>
<evidence type="ECO:0000259" key="3">
    <source>
        <dbReference type="PROSITE" id="PS50102"/>
    </source>
</evidence>